<keyword evidence="1" id="KW-0732">Signal</keyword>
<reference evidence="2 3" key="1">
    <citation type="submission" date="2018-03" db="EMBL/GenBank/DDBJ databases">
        <authorList>
            <person name="Guldener U."/>
        </authorList>
    </citation>
    <scope>NUCLEOTIDE SEQUENCE [LARGE SCALE GENOMIC DNA]</scope>
    <source>
        <strain evidence="2 3">NBRC100155</strain>
    </source>
</reference>
<feature type="signal peptide" evidence="1">
    <location>
        <begin position="1"/>
        <end position="20"/>
    </location>
</feature>
<name>A0A5C3EI25_9BASI</name>
<evidence type="ECO:0000313" key="3">
    <source>
        <dbReference type="Proteomes" id="UP000324022"/>
    </source>
</evidence>
<feature type="chain" id="PRO_5022683032" evidence="1">
    <location>
        <begin position="21"/>
        <end position="278"/>
    </location>
</feature>
<evidence type="ECO:0000313" key="2">
    <source>
        <dbReference type="EMBL" id="SPO29266.1"/>
    </source>
</evidence>
<proteinExistence type="predicted"/>
<gene>
    <name evidence="2" type="ORF">UTRI_06215</name>
</gene>
<accession>A0A5C3EI25</accession>
<protein>
    <submittedName>
        <fullName evidence="2">Uncharacterized protein</fullName>
    </submittedName>
</protein>
<dbReference type="AlphaFoldDB" id="A0A5C3EI25"/>
<sequence>MLSLPLYSALFFAALHTSWALPYTGSNELGGETGKEITSTVTSDPNTNVGATSPHTIRLFGQTLDTGPRQLHPKELVLFPLQPERAQAPATVLNADLAPGHGLVSSSERFPDRRLLRMQVGFRRGRLPELAREHARFFNQNVFKGSMKAIPAERFNTATMIDLTQWSAKLLADPTALLYAFRRRDTGEEHEYAYLARPMRTEEFRRFFPDIEENFRWVVPLIMYRIRIGQPPFNQVGRVDIVGVELIKPTSADIKATEPIQKLTFGTVLHLILTGQWR</sequence>
<dbReference type="Proteomes" id="UP000324022">
    <property type="component" value="Unassembled WGS sequence"/>
</dbReference>
<dbReference type="EMBL" id="OOIN01000027">
    <property type="protein sequence ID" value="SPO29266.1"/>
    <property type="molecule type" value="Genomic_DNA"/>
</dbReference>
<evidence type="ECO:0000256" key="1">
    <source>
        <dbReference type="SAM" id="SignalP"/>
    </source>
</evidence>
<organism evidence="2 3">
    <name type="scientific">Ustilago trichophora</name>
    <dbReference type="NCBI Taxonomy" id="86804"/>
    <lineage>
        <taxon>Eukaryota</taxon>
        <taxon>Fungi</taxon>
        <taxon>Dikarya</taxon>
        <taxon>Basidiomycota</taxon>
        <taxon>Ustilaginomycotina</taxon>
        <taxon>Ustilaginomycetes</taxon>
        <taxon>Ustilaginales</taxon>
        <taxon>Ustilaginaceae</taxon>
        <taxon>Ustilago</taxon>
    </lineage>
</organism>
<keyword evidence="3" id="KW-1185">Reference proteome</keyword>